<feature type="short sequence motif" description="Q motif" evidence="7">
    <location>
        <begin position="468"/>
        <end position="496"/>
    </location>
</feature>
<dbReference type="SUPFAM" id="SSF51045">
    <property type="entry name" value="WW domain"/>
    <property type="match status" value="1"/>
</dbReference>
<feature type="region of interest" description="Disordered" evidence="8">
    <location>
        <begin position="1"/>
        <end position="27"/>
    </location>
</feature>
<dbReference type="InterPro" id="IPR011545">
    <property type="entry name" value="DEAD/DEAH_box_helicase_dom"/>
</dbReference>
<evidence type="ECO:0000259" key="9">
    <source>
        <dbReference type="PROSITE" id="PS50020"/>
    </source>
</evidence>
<evidence type="ECO:0000256" key="5">
    <source>
        <dbReference type="ARBA" id="ARBA00022840"/>
    </source>
</evidence>
<feature type="region of interest" description="Disordered" evidence="8">
    <location>
        <begin position="141"/>
        <end position="163"/>
    </location>
</feature>
<dbReference type="PROSITE" id="PS51194">
    <property type="entry name" value="HELICASE_CTER"/>
    <property type="match status" value="1"/>
</dbReference>
<protein>
    <recommendedName>
        <fullName evidence="1">RNA helicase</fullName>
        <ecNumber evidence="1">3.6.4.13</ecNumber>
    </recommendedName>
</protein>
<dbReference type="InterPro" id="IPR014014">
    <property type="entry name" value="RNA_helicase_DEAD_Q_motif"/>
</dbReference>
<feature type="compositionally biased region" description="Gly residues" evidence="8">
    <location>
        <begin position="861"/>
        <end position="878"/>
    </location>
</feature>
<feature type="domain" description="Helicase ATP-binding" evidence="10">
    <location>
        <begin position="499"/>
        <end position="673"/>
    </location>
</feature>
<dbReference type="FunFam" id="3.40.50.300:FF:000008">
    <property type="entry name" value="ATP-dependent RNA helicase RhlB"/>
    <property type="match status" value="1"/>
</dbReference>
<feature type="compositionally biased region" description="Gly residues" evidence="8">
    <location>
        <begin position="886"/>
        <end position="904"/>
    </location>
</feature>
<dbReference type="GO" id="GO:0003724">
    <property type="term" value="F:RNA helicase activity"/>
    <property type="evidence" value="ECO:0007669"/>
    <property type="project" value="UniProtKB-EC"/>
</dbReference>
<feature type="compositionally biased region" description="Basic and acidic residues" evidence="8">
    <location>
        <begin position="905"/>
        <end position="920"/>
    </location>
</feature>
<evidence type="ECO:0000256" key="1">
    <source>
        <dbReference type="ARBA" id="ARBA00012552"/>
    </source>
</evidence>
<keyword evidence="14" id="KW-1185">Reference proteome</keyword>
<feature type="compositionally biased region" description="Basic residues" evidence="8">
    <location>
        <begin position="996"/>
        <end position="1032"/>
    </location>
</feature>
<feature type="compositionally biased region" description="Basic and acidic residues" evidence="8">
    <location>
        <begin position="942"/>
        <end position="989"/>
    </location>
</feature>
<name>W9R868_9ROSA</name>
<evidence type="ECO:0000256" key="3">
    <source>
        <dbReference type="ARBA" id="ARBA00022801"/>
    </source>
</evidence>
<dbReference type="GO" id="GO:0016787">
    <property type="term" value="F:hydrolase activity"/>
    <property type="evidence" value="ECO:0007669"/>
    <property type="project" value="UniProtKB-KW"/>
</dbReference>
<evidence type="ECO:0000256" key="2">
    <source>
        <dbReference type="ARBA" id="ARBA00022741"/>
    </source>
</evidence>
<dbReference type="GO" id="GO:0005524">
    <property type="term" value="F:ATP binding"/>
    <property type="evidence" value="ECO:0007669"/>
    <property type="project" value="UniProtKB-KW"/>
</dbReference>
<dbReference type="CDD" id="cd18787">
    <property type="entry name" value="SF2_C_DEAD"/>
    <property type="match status" value="1"/>
</dbReference>
<sequence>MAATEPAAASLGPRYAPEDPTLPKPWKGLIDGSTGVLYYWNPETNVTQYEKPASLPPSLPSGPPPAVSTPKLAPIPGAHSVPPNDVLAQNGQQVTQVPQQQGQQGNQHGHLMLQQQNPQLGPAMQQHGQVQQLGQIMQHPAQQMIQQIPQQSGQQGLQQPGQQIPQQVIHQMQQQTPPNQGLQMALPQGQQLTHQQLQYMAYQQSVLPQGQQITPQPTQQGVQVPQFVNQQDFKPGFPKREEDDLQNRNQIGFSPSQFQQAGGSAAQNLAAGTTSAHILQIGAHSGQSQQFGSSVHNMQQPGSTTRLQPMGTDLAHHSHGSRFQNERDPILMHNHQSNMAPGGLRAGHESNFHGRGGNNYAFNSNKETPIPGPQQPKLAAIPVARSQQDMRFSGPYPSVAPGHASALSNEPGHAMQNMYNHSTGGPPYAMMKPPYHGSKDISGLSPVEAYRQQHEVNATGDNVPAPFVTFEATGFPPEILREIYSAGFSSPTPIQAQTWPIALQSRDIVAIAKTGSGKTLGYLIPAFILLRQRHNNPQNGPTVLVLAPTRELATQIQDEVIKFGRSSRVSCTCLYGGAPKGPQLKELDRGADIVVATPGRLNDILEMKKINFGQVSLLVLDEADRMLDMGFEPQIRKIVNEIPPHRQTLMYTATWPKEVRKIASDLLVNPVQVNIGRVDELAANKAITQYVEVVPQMEKQRRLEQILRAQERGSKVIIFCSTKRLCDQLARSIGRSFGAVAIHGDKSQGERDWVLNQFRSGKSPVLVATDVAARGLDIKDIRVVINYDFPTGVEDYVHRIGRTGRAGATGVSYTFFSEQDWKYAADLIKVLEGANQHVPPEVRDIAMRGGPSFGKDRRFDSGGGGRGGMRDGGFGGRGGMRDGGYRGRGGMRDGGYGGRGGPGGPRDDPMNGNGGRDDFFGGRGNRGRGFGGPGAGHVGFGRNDRMPHDRYNNMDGRGRGRGWGRSDNRREITGRSRDRSYSRSPERVRTWGYSRSRSRSQSRSRSRSRSWTRSRSRSWSRSRSRSRSRSLSRSRNQSYSRSPRRSRSRDRSHSRSYDRSGNPPREQISNKKDTTQAMSDPVAPPESGLRPVSPGTRGNAIPKTEALEQTPVVENTEPENPNVGGEHLEAVKESHHQSVAED</sequence>
<feature type="domain" description="Helicase C-terminal" evidence="11">
    <location>
        <begin position="702"/>
        <end position="846"/>
    </location>
</feature>
<dbReference type="Gene3D" id="3.40.50.300">
    <property type="entry name" value="P-loop containing nucleotide triphosphate hydrolases"/>
    <property type="match status" value="2"/>
</dbReference>
<feature type="compositionally biased region" description="Basic and acidic residues" evidence="8">
    <location>
        <begin position="1049"/>
        <end position="1058"/>
    </location>
</feature>
<feature type="compositionally biased region" description="Gly residues" evidence="8">
    <location>
        <begin position="921"/>
        <end position="939"/>
    </location>
</feature>
<dbReference type="SMART" id="SM00490">
    <property type="entry name" value="HELICc"/>
    <property type="match status" value="1"/>
</dbReference>
<dbReference type="PROSITE" id="PS51192">
    <property type="entry name" value="HELICASE_ATP_BIND_1"/>
    <property type="match status" value="1"/>
</dbReference>
<dbReference type="GO" id="GO:0003723">
    <property type="term" value="F:RNA binding"/>
    <property type="evidence" value="ECO:0007669"/>
    <property type="project" value="UniProtKB-KW"/>
</dbReference>
<feature type="region of interest" description="Disordered" evidence="8">
    <location>
        <begin position="48"/>
        <end position="86"/>
    </location>
</feature>
<dbReference type="InterPro" id="IPR001202">
    <property type="entry name" value="WW_dom"/>
</dbReference>
<evidence type="ECO:0000259" key="10">
    <source>
        <dbReference type="PROSITE" id="PS51192"/>
    </source>
</evidence>
<dbReference type="InterPro" id="IPR000629">
    <property type="entry name" value="RNA-helicase_DEAD-box_CS"/>
</dbReference>
<keyword evidence="5" id="KW-0067">ATP-binding</keyword>
<dbReference type="SMART" id="SM00487">
    <property type="entry name" value="DEXDc"/>
    <property type="match status" value="1"/>
</dbReference>
<dbReference type="PROSITE" id="PS01159">
    <property type="entry name" value="WW_DOMAIN_1"/>
    <property type="match status" value="1"/>
</dbReference>
<dbReference type="EMBL" id="KE344683">
    <property type="protein sequence ID" value="EXB75657.1"/>
    <property type="molecule type" value="Genomic_DNA"/>
</dbReference>
<keyword evidence="4 13" id="KW-0347">Helicase</keyword>
<dbReference type="PROSITE" id="PS00039">
    <property type="entry name" value="DEAD_ATP_HELICASE"/>
    <property type="match status" value="1"/>
</dbReference>
<dbReference type="PROSITE" id="PS51195">
    <property type="entry name" value="Q_MOTIF"/>
    <property type="match status" value="1"/>
</dbReference>
<feature type="domain" description="WW" evidence="9">
    <location>
        <begin position="20"/>
        <end position="54"/>
    </location>
</feature>
<evidence type="ECO:0000313" key="13">
    <source>
        <dbReference type="EMBL" id="EXB75657.1"/>
    </source>
</evidence>
<feature type="compositionally biased region" description="Pro residues" evidence="8">
    <location>
        <begin position="54"/>
        <end position="67"/>
    </location>
</feature>
<evidence type="ECO:0000256" key="7">
    <source>
        <dbReference type="PROSITE-ProRule" id="PRU00552"/>
    </source>
</evidence>
<evidence type="ECO:0000256" key="8">
    <source>
        <dbReference type="SAM" id="MobiDB-lite"/>
    </source>
</evidence>
<dbReference type="SMART" id="SM00456">
    <property type="entry name" value="WW"/>
    <property type="match status" value="1"/>
</dbReference>
<evidence type="ECO:0000256" key="4">
    <source>
        <dbReference type="ARBA" id="ARBA00022806"/>
    </source>
</evidence>
<dbReference type="InterPro" id="IPR036020">
    <property type="entry name" value="WW_dom_sf"/>
</dbReference>
<accession>W9R868</accession>
<dbReference type="InterPro" id="IPR014001">
    <property type="entry name" value="Helicase_ATP-bd"/>
</dbReference>
<dbReference type="Pfam" id="PF00270">
    <property type="entry name" value="DEAD"/>
    <property type="match status" value="1"/>
</dbReference>
<dbReference type="PANTHER" id="PTHR47958">
    <property type="entry name" value="ATP-DEPENDENT RNA HELICASE DBP3"/>
    <property type="match status" value="1"/>
</dbReference>
<reference evidence="14" key="1">
    <citation type="submission" date="2013-01" db="EMBL/GenBank/DDBJ databases">
        <title>Draft Genome Sequence of a Mulberry Tree, Morus notabilis C.K. Schneid.</title>
        <authorList>
            <person name="He N."/>
            <person name="Zhao S."/>
        </authorList>
    </citation>
    <scope>NUCLEOTIDE SEQUENCE</scope>
</reference>
<evidence type="ECO:0000259" key="12">
    <source>
        <dbReference type="PROSITE" id="PS51195"/>
    </source>
</evidence>
<feature type="compositionally biased region" description="Basic and acidic residues" evidence="8">
    <location>
        <begin position="1126"/>
        <end position="1142"/>
    </location>
</feature>
<feature type="region of interest" description="Disordered" evidence="8">
    <location>
        <begin position="284"/>
        <end position="320"/>
    </location>
</feature>
<dbReference type="EC" id="3.6.4.13" evidence="1"/>
<dbReference type="AlphaFoldDB" id="W9R868"/>
<dbReference type="OrthoDB" id="196131at2759"/>
<proteinExistence type="predicted"/>
<keyword evidence="6" id="KW-0694">RNA-binding</keyword>
<feature type="compositionally biased region" description="Polar residues" evidence="8">
    <location>
        <begin position="285"/>
        <end position="307"/>
    </location>
</feature>
<feature type="region of interest" description="Disordered" evidence="8">
    <location>
        <begin position="846"/>
        <end position="1142"/>
    </location>
</feature>
<dbReference type="PROSITE" id="PS50020">
    <property type="entry name" value="WW_DOMAIN_2"/>
    <property type="match status" value="1"/>
</dbReference>
<dbReference type="SUPFAM" id="SSF52540">
    <property type="entry name" value="P-loop containing nucleoside triphosphate hydrolases"/>
    <property type="match status" value="1"/>
</dbReference>
<dbReference type="Proteomes" id="UP000030645">
    <property type="component" value="Unassembled WGS sequence"/>
</dbReference>
<gene>
    <name evidence="13" type="ORF">L484_026135</name>
</gene>
<dbReference type="eggNOG" id="KOG0331">
    <property type="taxonomic scope" value="Eukaryota"/>
</dbReference>
<dbReference type="Gene3D" id="2.20.70.10">
    <property type="match status" value="1"/>
</dbReference>
<dbReference type="STRING" id="981085.W9R868"/>
<evidence type="ECO:0000256" key="6">
    <source>
        <dbReference type="ARBA" id="ARBA00022884"/>
    </source>
</evidence>
<evidence type="ECO:0000259" key="11">
    <source>
        <dbReference type="PROSITE" id="PS51194"/>
    </source>
</evidence>
<dbReference type="FunFam" id="3.40.50.300:FF:000079">
    <property type="entry name" value="probable ATP-dependent RNA helicase DDX17"/>
    <property type="match status" value="1"/>
</dbReference>
<feature type="domain" description="DEAD-box RNA helicase Q" evidence="12">
    <location>
        <begin position="468"/>
        <end position="496"/>
    </location>
</feature>
<evidence type="ECO:0000313" key="14">
    <source>
        <dbReference type="Proteomes" id="UP000030645"/>
    </source>
</evidence>
<dbReference type="InterPro" id="IPR027417">
    <property type="entry name" value="P-loop_NTPase"/>
</dbReference>
<dbReference type="Pfam" id="PF00271">
    <property type="entry name" value="Helicase_C"/>
    <property type="match status" value="1"/>
</dbReference>
<keyword evidence="2" id="KW-0547">Nucleotide-binding</keyword>
<dbReference type="InterPro" id="IPR001650">
    <property type="entry name" value="Helicase_C-like"/>
</dbReference>
<dbReference type="Pfam" id="PF00397">
    <property type="entry name" value="WW"/>
    <property type="match status" value="1"/>
</dbReference>
<dbReference type="KEGG" id="mnt:21408802"/>
<dbReference type="CDD" id="cd00201">
    <property type="entry name" value="WW"/>
    <property type="match status" value="1"/>
</dbReference>
<organism evidence="13 14">
    <name type="scientific">Morus notabilis</name>
    <dbReference type="NCBI Taxonomy" id="981085"/>
    <lineage>
        <taxon>Eukaryota</taxon>
        <taxon>Viridiplantae</taxon>
        <taxon>Streptophyta</taxon>
        <taxon>Embryophyta</taxon>
        <taxon>Tracheophyta</taxon>
        <taxon>Spermatophyta</taxon>
        <taxon>Magnoliopsida</taxon>
        <taxon>eudicotyledons</taxon>
        <taxon>Gunneridae</taxon>
        <taxon>Pentapetalae</taxon>
        <taxon>rosids</taxon>
        <taxon>fabids</taxon>
        <taxon>Rosales</taxon>
        <taxon>Moraceae</taxon>
        <taxon>Moreae</taxon>
        <taxon>Morus</taxon>
    </lineage>
</organism>
<keyword evidence="3" id="KW-0378">Hydrolase</keyword>